<gene>
    <name evidence="2" type="ORF">DL89DRAFT_264405</name>
</gene>
<comment type="caution">
    <text evidence="2">The sequence shown here is derived from an EMBL/GenBank/DDBJ whole genome shotgun (WGS) entry which is preliminary data.</text>
</comment>
<dbReference type="OrthoDB" id="5567405at2759"/>
<dbReference type="GeneID" id="63802883"/>
<dbReference type="AlphaFoldDB" id="A0A1Y1WLX7"/>
<sequence length="807" mass="90963">MSAPDQVSIQQLRAAFECGTPTVVRNSLLPFLRLEYNSTGAVKPINEIVQSISKLVYPWFLNSTAMRQDEKDAMYALIRPDGRLVKLLLRYYMLQRGQSSLGDMMIAVDAMPAEYHSQIDIGPEYAKRVVKDAQKDNKVVGFRVGALEYFLYHLCKAMLPPRESTVGAPPVLDADQRPRKTFFAPAGSTVHLLVREYIEMFVPVAVPGMTTETPTKTDNSPIGQIRNRLHDFSPMKHNELPRTIRTPGTMEADILDTMDYNATLELTGYFVATTVLLWMPIVPADVRAAIATGKPDWIWIPNNAHLAGLNMFHMLVSYFSKGERQMEQFHVPGPNGSNSKLVANGTRIGMNGSIRNFLRARTIVTSIEDMLGLVLGSCNRAGTVEVDVWLAMLHNAAQIWIRFALPWRSTAPPPAVDMTNVWGSRVAAMTNNMATVLYGQVFSLFIKQLTDPNTDLLARCNTLAEGKSDLLSVIDRVLSSFTDQGLRSVLYIIEQYQLDANLHMRSQFIAPREPPIWESTGAGSPENGSPVRDARHETRTLFEQQVLRMHPGVMPYAASCISMKCDSQVLQRVLIDEFGNPPLVSVFTRPGRLMLRLARQLRLIVPQDTADQAKTVAHDIFAVIQRILSATGDSPGSLSLRRISAMYGKIKAVFGVSSGMIREITERIDESMSCNPAYADRPKHDSRITEPEMSHGMLTQRGRWQLKTGRRKFTAQSLMQAPKIVGLHEEYEARSYESQWVLDRIPQTNECMNHWYQELLAVINGKVTVPQPMLDYRLDFRWIAAYRNMRFLAISLIVFLFFWKLFG</sequence>
<keyword evidence="1" id="KW-1133">Transmembrane helix</keyword>
<keyword evidence="1" id="KW-0472">Membrane</keyword>
<name>A0A1Y1WLX7_9FUNG</name>
<keyword evidence="3" id="KW-1185">Reference proteome</keyword>
<feature type="transmembrane region" description="Helical" evidence="1">
    <location>
        <begin position="789"/>
        <end position="806"/>
    </location>
</feature>
<proteinExistence type="predicted"/>
<reference evidence="2 3" key="1">
    <citation type="submission" date="2016-07" db="EMBL/GenBank/DDBJ databases">
        <title>Pervasive Adenine N6-methylation of Active Genes in Fungi.</title>
        <authorList>
            <consortium name="DOE Joint Genome Institute"/>
            <person name="Mondo S.J."/>
            <person name="Dannebaum R.O."/>
            <person name="Kuo R.C."/>
            <person name="Labutti K."/>
            <person name="Haridas S."/>
            <person name="Kuo A."/>
            <person name="Salamov A."/>
            <person name="Ahrendt S.R."/>
            <person name="Lipzen A."/>
            <person name="Sullivan W."/>
            <person name="Andreopoulos W.B."/>
            <person name="Clum A."/>
            <person name="Lindquist E."/>
            <person name="Daum C."/>
            <person name="Ramamoorthy G.K."/>
            <person name="Gryganskyi A."/>
            <person name="Culley D."/>
            <person name="Magnuson J.K."/>
            <person name="James T.Y."/>
            <person name="O'Malley M.A."/>
            <person name="Stajich J.E."/>
            <person name="Spatafora J.W."/>
            <person name="Visel A."/>
            <person name="Grigoriev I.V."/>
        </authorList>
    </citation>
    <scope>NUCLEOTIDE SEQUENCE [LARGE SCALE GENOMIC DNA]</scope>
    <source>
        <strain evidence="2 3">ATCC 12442</strain>
    </source>
</reference>
<protein>
    <submittedName>
        <fullName evidence="2">Uncharacterized protein</fullName>
    </submittedName>
</protein>
<dbReference type="Proteomes" id="UP000193922">
    <property type="component" value="Unassembled WGS sequence"/>
</dbReference>
<dbReference type="RefSeq" id="XP_040747778.1">
    <property type="nucleotide sequence ID" value="XM_040886235.1"/>
</dbReference>
<dbReference type="EMBL" id="MCFD01000001">
    <property type="protein sequence ID" value="ORX74567.1"/>
    <property type="molecule type" value="Genomic_DNA"/>
</dbReference>
<evidence type="ECO:0000256" key="1">
    <source>
        <dbReference type="SAM" id="Phobius"/>
    </source>
</evidence>
<accession>A0A1Y1WLX7</accession>
<evidence type="ECO:0000313" key="2">
    <source>
        <dbReference type="EMBL" id="ORX74567.1"/>
    </source>
</evidence>
<keyword evidence="1" id="KW-0812">Transmembrane</keyword>
<evidence type="ECO:0000313" key="3">
    <source>
        <dbReference type="Proteomes" id="UP000193922"/>
    </source>
</evidence>
<organism evidence="2 3">
    <name type="scientific">Linderina pennispora</name>
    <dbReference type="NCBI Taxonomy" id="61395"/>
    <lineage>
        <taxon>Eukaryota</taxon>
        <taxon>Fungi</taxon>
        <taxon>Fungi incertae sedis</taxon>
        <taxon>Zoopagomycota</taxon>
        <taxon>Kickxellomycotina</taxon>
        <taxon>Kickxellomycetes</taxon>
        <taxon>Kickxellales</taxon>
        <taxon>Kickxellaceae</taxon>
        <taxon>Linderina</taxon>
    </lineage>
</organism>